<organism evidence="3 4">
    <name type="scientific">Nitrospirillum amazonense</name>
    <dbReference type="NCBI Taxonomy" id="28077"/>
    <lineage>
        <taxon>Bacteria</taxon>
        <taxon>Pseudomonadati</taxon>
        <taxon>Pseudomonadota</taxon>
        <taxon>Alphaproteobacteria</taxon>
        <taxon>Rhodospirillales</taxon>
        <taxon>Azospirillaceae</taxon>
        <taxon>Nitrospirillum</taxon>
    </lineage>
</organism>
<protein>
    <submittedName>
        <fullName evidence="3">D-serine deaminase-like pyridoxal phosphate-dependent protein</fullName>
    </submittedName>
</protein>
<dbReference type="GO" id="GO:0008721">
    <property type="term" value="F:D-serine ammonia-lyase activity"/>
    <property type="evidence" value="ECO:0007669"/>
    <property type="project" value="TreeGrafter"/>
</dbReference>
<dbReference type="InterPro" id="IPR001608">
    <property type="entry name" value="Ala_racemase_N"/>
</dbReference>
<dbReference type="PANTHER" id="PTHR28004">
    <property type="entry name" value="ZGC:162816-RELATED"/>
    <property type="match status" value="1"/>
</dbReference>
<dbReference type="Proteomes" id="UP000319859">
    <property type="component" value="Unassembled WGS sequence"/>
</dbReference>
<sequence>MRDDYGRRPSRRGVLAGGIAGAAVVGAAALAWPEGDHGGGHDAYFTGLSAALAKAGVAQPVLVIDTTRLDANIKAVGDTLGKAGSQAKGLRIVVKSLPCHDLMDRVAAGLKTKRYMVFNQPMLVEMGARVPDADMLMGKPLPVAAAAAYYDKLGAQAPGPQWLIDTPERLAQYTAMAKARGVALSVNFEIDVGLHRGGLTDPAALAAMLAGLDPAVTACGLMGYDPHVAKMPGVFDMRGKALARAKDIYARMAGVLREKAPLKEGQVPYTFNTAGSPTYALHTDDPVATEVAVGSAFVKPTDFDIDTLAHHQPACFIATPVLKVAEPALIPGLESLAGVAAFFDPNTARAFFVQGGHWLANPVSPPGLQLSGLYGRSSNQERWSGSRRVPLKPDDWVFLRPSQSEAVLLQFGPLLAYDGAAITGRWPVFEMSA</sequence>
<feature type="domain" description="Alanine racemase N-terminal" evidence="2">
    <location>
        <begin position="64"/>
        <end position="297"/>
    </location>
</feature>
<keyword evidence="1" id="KW-0472">Membrane</keyword>
<keyword evidence="1" id="KW-0812">Transmembrane</keyword>
<keyword evidence="1" id="KW-1133">Transmembrane helix</keyword>
<proteinExistence type="predicted"/>
<comment type="caution">
    <text evidence="3">The sequence shown here is derived from an EMBL/GenBank/DDBJ whole genome shotgun (WGS) entry which is preliminary data.</text>
</comment>
<evidence type="ECO:0000256" key="1">
    <source>
        <dbReference type="SAM" id="Phobius"/>
    </source>
</evidence>
<evidence type="ECO:0000313" key="3">
    <source>
        <dbReference type="EMBL" id="TWB24531.1"/>
    </source>
</evidence>
<dbReference type="Gene3D" id="3.20.20.10">
    <property type="entry name" value="Alanine racemase"/>
    <property type="match status" value="1"/>
</dbReference>
<gene>
    <name evidence="3" type="ORF">FBZ89_101157</name>
</gene>
<dbReference type="GO" id="GO:0036088">
    <property type="term" value="P:D-serine catabolic process"/>
    <property type="evidence" value="ECO:0007669"/>
    <property type="project" value="TreeGrafter"/>
</dbReference>
<dbReference type="SUPFAM" id="SSF51419">
    <property type="entry name" value="PLP-binding barrel"/>
    <property type="match status" value="1"/>
</dbReference>
<dbReference type="Pfam" id="PF01168">
    <property type="entry name" value="Ala_racemase_N"/>
    <property type="match status" value="1"/>
</dbReference>
<dbReference type="InterPro" id="IPR051466">
    <property type="entry name" value="D-amino_acid_metab_enzyme"/>
</dbReference>
<feature type="transmembrane region" description="Helical" evidence="1">
    <location>
        <begin position="12"/>
        <end position="32"/>
    </location>
</feature>
<dbReference type="InterPro" id="IPR029066">
    <property type="entry name" value="PLP-binding_barrel"/>
</dbReference>
<dbReference type="PANTHER" id="PTHR28004:SF2">
    <property type="entry name" value="D-SERINE DEHYDRATASE"/>
    <property type="match status" value="1"/>
</dbReference>
<evidence type="ECO:0000259" key="2">
    <source>
        <dbReference type="Pfam" id="PF01168"/>
    </source>
</evidence>
<evidence type="ECO:0000313" key="4">
    <source>
        <dbReference type="Proteomes" id="UP000319859"/>
    </source>
</evidence>
<dbReference type="InterPro" id="IPR006311">
    <property type="entry name" value="TAT_signal"/>
</dbReference>
<dbReference type="PROSITE" id="PS51318">
    <property type="entry name" value="TAT"/>
    <property type="match status" value="1"/>
</dbReference>
<dbReference type="AlphaFoldDB" id="A0A560FSJ8"/>
<name>A0A560FSJ8_9PROT</name>
<dbReference type="OrthoDB" id="339576at2"/>
<reference evidence="3 4" key="1">
    <citation type="submission" date="2019-06" db="EMBL/GenBank/DDBJ databases">
        <title>Genomic Encyclopedia of Type Strains, Phase IV (KMG-V): Genome sequencing to study the core and pangenomes of soil and plant-associated prokaryotes.</title>
        <authorList>
            <person name="Whitman W."/>
        </authorList>
    </citation>
    <scope>NUCLEOTIDE SEQUENCE [LARGE SCALE GENOMIC DNA]</scope>
    <source>
        <strain evidence="3 4">BR 11880</strain>
    </source>
</reference>
<dbReference type="EMBL" id="VITN01000001">
    <property type="protein sequence ID" value="TWB24531.1"/>
    <property type="molecule type" value="Genomic_DNA"/>
</dbReference>
<dbReference type="RefSeq" id="WP_145748130.1">
    <property type="nucleotide sequence ID" value="NZ_VITN01000001.1"/>
</dbReference>
<accession>A0A560FSJ8</accession>